<gene>
    <name evidence="2" type="ORF">A33I_01800</name>
</gene>
<dbReference type="PATRIC" id="fig|1188261.3.peg.3750"/>
<evidence type="ECO:0000256" key="1">
    <source>
        <dbReference type="SAM" id="Phobius"/>
    </source>
</evidence>
<keyword evidence="3" id="KW-1185">Reference proteome</keyword>
<sequence>MNYIKNQHGYALLVVLLIITVIGIFAPILVNNVLSSSKQFSIVEEQMQHEKLANMAYIYIDRTFEETAKEYVAYLSSLDEGEDPQSPESFFTSRVQVEYSNQYDKQAYKINLDNVLNTQFTFNIITQVNSEEAASGTYTININDYFN</sequence>
<feature type="transmembrane region" description="Helical" evidence="1">
    <location>
        <begin position="12"/>
        <end position="30"/>
    </location>
</feature>
<organism evidence="2 3">
    <name type="scientific">Alkalihalophilus marmarensis DSM 21297</name>
    <dbReference type="NCBI Taxonomy" id="1188261"/>
    <lineage>
        <taxon>Bacteria</taxon>
        <taxon>Bacillati</taxon>
        <taxon>Bacillota</taxon>
        <taxon>Bacilli</taxon>
        <taxon>Bacillales</taxon>
        <taxon>Bacillaceae</taxon>
        <taxon>Alkalihalophilus</taxon>
    </lineage>
</organism>
<keyword evidence="1" id="KW-0812">Transmembrane</keyword>
<reference evidence="2 3" key="1">
    <citation type="journal article" date="2013" name="Genome Announc.">
        <title>Genome Sequence of the Extreme Obligate Alkaliphile Bacillus marmarensis Strain DSM 21297.</title>
        <authorList>
            <person name="Wernick D.G."/>
            <person name="Choi K.Y."/>
            <person name="Tat C.A."/>
            <person name="Lafontaine Rivera J.G."/>
            <person name="Liao J.C."/>
        </authorList>
    </citation>
    <scope>NUCLEOTIDE SEQUENCE [LARGE SCALE GENOMIC DNA]</scope>
    <source>
        <strain evidence="2 3">DSM 21297</strain>
    </source>
</reference>
<evidence type="ECO:0000313" key="2">
    <source>
        <dbReference type="EMBL" id="ERN51434.1"/>
    </source>
</evidence>
<dbReference type="EMBL" id="ATAE01000056">
    <property type="protein sequence ID" value="ERN51434.1"/>
    <property type="molecule type" value="Genomic_DNA"/>
</dbReference>
<keyword evidence="1" id="KW-1133">Transmembrane helix</keyword>
<dbReference type="RefSeq" id="WP_022629748.1">
    <property type="nucleotide sequence ID" value="NZ_ATAE01000056.1"/>
</dbReference>
<name>U6SIA1_9BACI</name>
<comment type="caution">
    <text evidence="2">The sequence shown here is derived from an EMBL/GenBank/DDBJ whole genome shotgun (WGS) entry which is preliminary data.</text>
</comment>
<accession>U6SIA1</accession>
<evidence type="ECO:0008006" key="4">
    <source>
        <dbReference type="Google" id="ProtNLM"/>
    </source>
</evidence>
<dbReference type="AlphaFoldDB" id="U6SIA1"/>
<protein>
    <recommendedName>
        <fullName evidence="4">Type II secretory pathway, pseudopilin PulG</fullName>
    </recommendedName>
</protein>
<keyword evidence="1" id="KW-0472">Membrane</keyword>
<proteinExistence type="predicted"/>
<evidence type="ECO:0000313" key="3">
    <source>
        <dbReference type="Proteomes" id="UP000017170"/>
    </source>
</evidence>
<dbReference type="Proteomes" id="UP000017170">
    <property type="component" value="Unassembled WGS sequence"/>
</dbReference>